<dbReference type="SUPFAM" id="SSF52087">
    <property type="entry name" value="CRAL/TRIO domain"/>
    <property type="match status" value="1"/>
</dbReference>
<evidence type="ECO:0000313" key="4">
    <source>
        <dbReference type="Proteomes" id="UP000189911"/>
    </source>
</evidence>
<dbReference type="PANTHER" id="PTHR45824">
    <property type="entry name" value="GH16843P"/>
    <property type="match status" value="1"/>
</dbReference>
<accession>A0A1G4KF70</accession>
<reference evidence="4" key="1">
    <citation type="submission" date="2016-03" db="EMBL/GenBank/DDBJ databases">
        <authorList>
            <person name="Devillers Hugo."/>
        </authorList>
    </citation>
    <scope>NUCLEOTIDE SEQUENCE [LARGE SCALE GENOMIC DNA]</scope>
</reference>
<dbReference type="InterPro" id="IPR011074">
    <property type="entry name" value="CRAL/TRIO_N_dom"/>
</dbReference>
<keyword evidence="4" id="KW-1185">Reference proteome</keyword>
<dbReference type="EMBL" id="LT598453">
    <property type="protein sequence ID" value="SCV03144.1"/>
    <property type="molecule type" value="Genomic_DNA"/>
</dbReference>
<dbReference type="OrthoDB" id="75724at2759"/>
<dbReference type="PROSITE" id="PS50191">
    <property type="entry name" value="CRAL_TRIO"/>
    <property type="match status" value="1"/>
</dbReference>
<dbReference type="AlphaFoldDB" id="A0A1G4KF70"/>
<dbReference type="Proteomes" id="UP000189911">
    <property type="component" value="Chromosome G"/>
</dbReference>
<dbReference type="InterPro" id="IPR052578">
    <property type="entry name" value="PI_Transfer_CRAL-TRIO"/>
</dbReference>
<dbReference type="Pfam" id="PF00650">
    <property type="entry name" value="CRAL_TRIO"/>
    <property type="match status" value="1"/>
</dbReference>
<name>A0A1G4KF70_9SACH</name>
<dbReference type="Pfam" id="PF03765">
    <property type="entry name" value="CRAL_TRIO_N"/>
    <property type="match status" value="1"/>
</dbReference>
<feature type="compositionally biased region" description="Polar residues" evidence="1">
    <location>
        <begin position="354"/>
        <end position="364"/>
    </location>
</feature>
<evidence type="ECO:0000259" key="2">
    <source>
        <dbReference type="PROSITE" id="PS50191"/>
    </source>
</evidence>
<evidence type="ECO:0000256" key="1">
    <source>
        <dbReference type="SAM" id="MobiDB-lite"/>
    </source>
</evidence>
<dbReference type="InterPro" id="IPR001251">
    <property type="entry name" value="CRAL-TRIO_dom"/>
</dbReference>
<dbReference type="PANTHER" id="PTHR45824:SF5">
    <property type="entry name" value="PHOSPHATIDYLINOSITOL TRANSFER PROTEIN PDR17"/>
    <property type="match status" value="1"/>
</dbReference>
<dbReference type="InterPro" id="IPR036273">
    <property type="entry name" value="CRAL/TRIO_N_dom_sf"/>
</dbReference>
<feature type="domain" description="CRAL-TRIO" evidence="2">
    <location>
        <begin position="143"/>
        <end position="301"/>
    </location>
</feature>
<feature type="compositionally biased region" description="Basic and acidic residues" evidence="1">
    <location>
        <begin position="7"/>
        <end position="16"/>
    </location>
</feature>
<dbReference type="CDD" id="cd00170">
    <property type="entry name" value="SEC14"/>
    <property type="match status" value="1"/>
</dbReference>
<protein>
    <submittedName>
        <fullName evidence="3">LANO_0G02410g1_1</fullName>
    </submittedName>
</protein>
<organism evidence="3 4">
    <name type="scientific">Lachancea nothofagi CBS 11611</name>
    <dbReference type="NCBI Taxonomy" id="1266666"/>
    <lineage>
        <taxon>Eukaryota</taxon>
        <taxon>Fungi</taxon>
        <taxon>Dikarya</taxon>
        <taxon>Ascomycota</taxon>
        <taxon>Saccharomycotina</taxon>
        <taxon>Saccharomycetes</taxon>
        <taxon>Saccharomycetales</taxon>
        <taxon>Saccharomycetaceae</taxon>
        <taxon>Lachancea</taxon>
    </lineage>
</organism>
<dbReference type="SUPFAM" id="SSF46938">
    <property type="entry name" value="CRAL/TRIO N-terminal domain"/>
    <property type="match status" value="1"/>
</dbReference>
<dbReference type="InterPro" id="IPR036865">
    <property type="entry name" value="CRAL-TRIO_dom_sf"/>
</dbReference>
<dbReference type="Gene3D" id="3.40.525.10">
    <property type="entry name" value="CRAL-TRIO lipid binding domain"/>
    <property type="match status" value="1"/>
</dbReference>
<gene>
    <name evidence="3" type="ORF">LANO_0G02410G</name>
</gene>
<feature type="region of interest" description="Disordered" evidence="1">
    <location>
        <begin position="348"/>
        <end position="372"/>
    </location>
</feature>
<evidence type="ECO:0000313" key="3">
    <source>
        <dbReference type="EMBL" id="SCV03144.1"/>
    </source>
</evidence>
<dbReference type="SMART" id="SM00516">
    <property type="entry name" value="SEC14"/>
    <property type="match status" value="1"/>
</dbReference>
<proteinExistence type="predicted"/>
<feature type="region of interest" description="Disordered" evidence="1">
    <location>
        <begin position="1"/>
        <end position="42"/>
    </location>
</feature>
<dbReference type="SMART" id="SM01100">
    <property type="entry name" value="CRAL_TRIO_N"/>
    <property type="match status" value="1"/>
</dbReference>
<sequence>MRLFSKKGTENKKDSIRTPPIDCNTVIKDPPNKYGKPSRPEPLSKNEFDHLKQLIAFFEQQDILIPTKSQKLETSGYEVELNEQPLSVCERLWLSKERLLRFLRSTNWDIDEAIARLKATIIWRREFGLCEDDNGGCSNFADIVATENETGKMYLLGYDRQRRPLLHIKTGRQTTPTSFAQIQLLAYMIESAEALMPQGVEHLTLLIDFKNYNNLATPLARLPAISVSKQVLHLVQQHYPESLGRAVLTNIPWYGWNFLKLFHPFIDPSTRSKIVYDEAFENYVENSQLELIHSGRLNFAYDNNIYLSDLSQCIAERKNHMRERFLELGGSVALSEFDLKGELSFTDKDRYPRDSNQSQPCNLDSETDLTGL</sequence>
<dbReference type="GO" id="GO:0008526">
    <property type="term" value="F:phosphatidylinositol transfer activity"/>
    <property type="evidence" value="ECO:0007669"/>
    <property type="project" value="TreeGrafter"/>
</dbReference>